<dbReference type="PaxDb" id="3708-A0A078F8A9"/>
<evidence type="ECO:0000313" key="3">
    <source>
        <dbReference type="Proteomes" id="UP000028999"/>
    </source>
</evidence>
<dbReference type="Proteomes" id="UP000028999">
    <property type="component" value="Unassembled WGS sequence"/>
</dbReference>
<dbReference type="AlphaFoldDB" id="A0A078F8A9"/>
<dbReference type="Gramene" id="CDY10695">
    <property type="protein sequence ID" value="CDY10695"/>
    <property type="gene ID" value="GSBRNA2T00048477001"/>
</dbReference>
<name>A0A078F8A9_BRANA</name>
<dbReference type="Gene3D" id="3.60.10.10">
    <property type="entry name" value="Endonuclease/exonuclease/phosphatase"/>
    <property type="match status" value="1"/>
</dbReference>
<dbReference type="SUPFAM" id="SSF56219">
    <property type="entry name" value="DNase I-like"/>
    <property type="match status" value="1"/>
</dbReference>
<protein>
    <submittedName>
        <fullName evidence="2">BnaA05g16670D protein</fullName>
    </submittedName>
</protein>
<feature type="compositionally biased region" description="Polar residues" evidence="1">
    <location>
        <begin position="19"/>
        <end position="46"/>
    </location>
</feature>
<dbReference type="PANTHER" id="PTHR33710">
    <property type="entry name" value="BNAC02G09200D PROTEIN"/>
    <property type="match status" value="1"/>
</dbReference>
<reference evidence="2 3" key="1">
    <citation type="journal article" date="2014" name="Science">
        <title>Plant genetics. Early allopolyploid evolution in the post-Neolithic Brassica napus oilseed genome.</title>
        <authorList>
            <person name="Chalhoub B."/>
            <person name="Denoeud F."/>
            <person name="Liu S."/>
            <person name="Parkin I.A."/>
            <person name="Tang H."/>
            <person name="Wang X."/>
            <person name="Chiquet J."/>
            <person name="Belcram H."/>
            <person name="Tong C."/>
            <person name="Samans B."/>
            <person name="Correa M."/>
            <person name="Da Silva C."/>
            <person name="Just J."/>
            <person name="Falentin C."/>
            <person name="Koh C.S."/>
            <person name="Le Clainche I."/>
            <person name="Bernard M."/>
            <person name="Bento P."/>
            <person name="Noel B."/>
            <person name="Labadie K."/>
            <person name="Alberti A."/>
            <person name="Charles M."/>
            <person name="Arnaud D."/>
            <person name="Guo H."/>
            <person name="Daviaud C."/>
            <person name="Alamery S."/>
            <person name="Jabbari K."/>
            <person name="Zhao M."/>
            <person name="Edger P.P."/>
            <person name="Chelaifa H."/>
            <person name="Tack D."/>
            <person name="Lassalle G."/>
            <person name="Mestiri I."/>
            <person name="Schnel N."/>
            <person name="Le Paslier M.C."/>
            <person name="Fan G."/>
            <person name="Renault V."/>
            <person name="Bayer P.E."/>
            <person name="Golicz A.A."/>
            <person name="Manoli S."/>
            <person name="Lee T.H."/>
            <person name="Thi V.H."/>
            <person name="Chalabi S."/>
            <person name="Hu Q."/>
            <person name="Fan C."/>
            <person name="Tollenaere R."/>
            <person name="Lu Y."/>
            <person name="Battail C."/>
            <person name="Shen J."/>
            <person name="Sidebottom C.H."/>
            <person name="Wang X."/>
            <person name="Canaguier A."/>
            <person name="Chauveau A."/>
            <person name="Berard A."/>
            <person name="Deniot G."/>
            <person name="Guan M."/>
            <person name="Liu Z."/>
            <person name="Sun F."/>
            <person name="Lim Y.P."/>
            <person name="Lyons E."/>
            <person name="Town C.D."/>
            <person name="Bancroft I."/>
            <person name="Wang X."/>
            <person name="Meng J."/>
            <person name="Ma J."/>
            <person name="Pires J.C."/>
            <person name="King G.J."/>
            <person name="Brunel D."/>
            <person name="Delourme R."/>
            <person name="Renard M."/>
            <person name="Aury J.M."/>
            <person name="Adams K.L."/>
            <person name="Batley J."/>
            <person name="Snowdon R.J."/>
            <person name="Tost J."/>
            <person name="Edwards D."/>
            <person name="Zhou Y."/>
            <person name="Hua W."/>
            <person name="Sharpe A.G."/>
            <person name="Paterson A.H."/>
            <person name="Guan C."/>
            <person name="Wincker P."/>
        </authorList>
    </citation>
    <scope>NUCLEOTIDE SEQUENCE [LARGE SCALE GENOMIC DNA]</scope>
    <source>
        <strain evidence="3">cv. Darmor-bzh</strain>
    </source>
</reference>
<organism evidence="2 3">
    <name type="scientific">Brassica napus</name>
    <name type="common">Rape</name>
    <dbReference type="NCBI Taxonomy" id="3708"/>
    <lineage>
        <taxon>Eukaryota</taxon>
        <taxon>Viridiplantae</taxon>
        <taxon>Streptophyta</taxon>
        <taxon>Embryophyta</taxon>
        <taxon>Tracheophyta</taxon>
        <taxon>Spermatophyta</taxon>
        <taxon>Magnoliopsida</taxon>
        <taxon>eudicotyledons</taxon>
        <taxon>Gunneridae</taxon>
        <taxon>Pentapetalae</taxon>
        <taxon>rosids</taxon>
        <taxon>malvids</taxon>
        <taxon>Brassicales</taxon>
        <taxon>Brassicaceae</taxon>
        <taxon>Brassiceae</taxon>
        <taxon>Brassica</taxon>
    </lineage>
</organism>
<dbReference type="OMA" id="CSHTWTN"/>
<evidence type="ECO:0000256" key="1">
    <source>
        <dbReference type="SAM" id="MobiDB-lite"/>
    </source>
</evidence>
<sequence length="631" mass="70479">MRNCPKGNQEWTRVGPKSKPSTCQTRPADAQNATLTSTSVEPSSASVEELPSVPAVSSIPPLGLATDTSPPLGPAVISIDLFPPSSPTPVIISGNSDPPSPSDSEMVDLSSTDPPSFILALLAPFHDRHIPSTPPTIPASIPPLITATSFNPFIPSLPSSNSLTLHLKPAQSFSVISNKNPFAPLALDLDTFPETSSVASASSFQSLMMCTKTFFWNVRGFNDPDNHRPFASWLLLNQPIVGAILESHIKEQNLSPIMQRVCQGWSYFSNHDTDEDGRIILMWKFPASVNILHQSKQSITCSVSVPGTAEFYFTAVYAFNLREERITLWEDLKEVQTTLFLETKNWILGIMDLRFQGCSHTWTNKCPVTPITKKLDMVLVNETWFDSFPDSTATFLPFEFSDHTPCLINLSTPLPTTGTKPFKFLNFLTTLPQFLDAIGEAWILCGNRVLDLHVLAYKLKQIKRAIKTLNRERLSDIQKRVSITNDLLKVLQVQAMEDPTPENFEAEKIMHHKWTFLRGIEEAFFKQKSCINWLRLGDQNTLFFMKVAAARFSYNSIRSLLLPNGELITDPELMCRIAVEHFTNILAPSILPQISSPFSWFLQIQPYRCDSSQRSTFAVLPTELEISSTLT</sequence>
<dbReference type="EMBL" id="LK032005">
    <property type="protein sequence ID" value="CDY10695.1"/>
    <property type="molecule type" value="Genomic_DNA"/>
</dbReference>
<keyword evidence="3" id="KW-1185">Reference proteome</keyword>
<feature type="region of interest" description="Disordered" evidence="1">
    <location>
        <begin position="1"/>
        <end position="61"/>
    </location>
</feature>
<dbReference type="InterPro" id="IPR036691">
    <property type="entry name" value="Endo/exonu/phosph_ase_sf"/>
</dbReference>
<accession>A0A078F8A9</accession>
<gene>
    <name evidence="2" type="primary">BnaA05g16670D</name>
    <name evidence="2" type="ORF">GSBRNA2T00048477001</name>
</gene>
<evidence type="ECO:0000313" key="2">
    <source>
        <dbReference type="EMBL" id="CDY10695.1"/>
    </source>
</evidence>
<dbReference type="PANTHER" id="PTHR33710:SF77">
    <property type="entry name" value="DNASE I-LIKE SUPERFAMILY PROTEIN"/>
    <property type="match status" value="1"/>
</dbReference>
<proteinExistence type="predicted"/>